<gene>
    <name evidence="1" type="ORF">GCM10007940_42060</name>
</gene>
<dbReference type="EMBL" id="BSOH01000030">
    <property type="protein sequence ID" value="GLR19590.1"/>
    <property type="molecule type" value="Genomic_DNA"/>
</dbReference>
<dbReference type="RefSeq" id="WP_235294918.1">
    <property type="nucleotide sequence ID" value="NZ_BSOH01000030.1"/>
</dbReference>
<proteinExistence type="predicted"/>
<evidence type="ECO:0000313" key="1">
    <source>
        <dbReference type="EMBL" id="GLR19590.1"/>
    </source>
</evidence>
<dbReference type="AlphaFoldDB" id="A0AA37WIB5"/>
<name>A0AA37WIB5_9BACT</name>
<dbReference type="Gene3D" id="2.60.120.10">
    <property type="entry name" value="Jelly Rolls"/>
    <property type="match status" value="1"/>
</dbReference>
<dbReference type="SUPFAM" id="SSF51206">
    <property type="entry name" value="cAMP-binding domain-like"/>
    <property type="match status" value="1"/>
</dbReference>
<reference evidence="1" key="1">
    <citation type="journal article" date="2014" name="Int. J. Syst. Evol. Microbiol.">
        <title>Complete genome sequence of Corynebacterium casei LMG S-19264T (=DSM 44701T), isolated from a smear-ripened cheese.</title>
        <authorList>
            <consortium name="US DOE Joint Genome Institute (JGI-PGF)"/>
            <person name="Walter F."/>
            <person name="Albersmeier A."/>
            <person name="Kalinowski J."/>
            <person name="Ruckert C."/>
        </authorList>
    </citation>
    <scope>NUCLEOTIDE SEQUENCE</scope>
    <source>
        <strain evidence="1">NBRC 108769</strain>
    </source>
</reference>
<evidence type="ECO:0000313" key="2">
    <source>
        <dbReference type="Proteomes" id="UP001156666"/>
    </source>
</evidence>
<protein>
    <submittedName>
        <fullName evidence="1">Cyclic nucleotide-binding protein</fullName>
    </submittedName>
</protein>
<dbReference type="InterPro" id="IPR014710">
    <property type="entry name" value="RmlC-like_jellyroll"/>
</dbReference>
<sequence length="193" mass="22802">MIEKLIAYFSKFQPLAEEEKNILREGTEISIVKSGVILLKEGGIPKDNYFLIRGCVRQYYLKDGEENTSNFFTEEEWILPFTSVENNGISKYFLECMEDSYLVIANDEQGNDFLEKFPRFQKISQLILEKEIVRQQNELAKYINQTPEQRYFDLKKNRPDLLSRAPQYQIASYIGVKPESLSRIRKRIMKYLD</sequence>
<reference evidence="1" key="2">
    <citation type="submission" date="2023-01" db="EMBL/GenBank/DDBJ databases">
        <title>Draft genome sequence of Portibacter lacus strain NBRC 108769.</title>
        <authorList>
            <person name="Sun Q."/>
            <person name="Mori K."/>
        </authorList>
    </citation>
    <scope>NUCLEOTIDE SEQUENCE</scope>
    <source>
        <strain evidence="1">NBRC 108769</strain>
    </source>
</reference>
<accession>A0AA37WIB5</accession>
<organism evidence="1 2">
    <name type="scientific">Portibacter lacus</name>
    <dbReference type="NCBI Taxonomy" id="1099794"/>
    <lineage>
        <taxon>Bacteria</taxon>
        <taxon>Pseudomonadati</taxon>
        <taxon>Bacteroidota</taxon>
        <taxon>Saprospiria</taxon>
        <taxon>Saprospirales</taxon>
        <taxon>Haliscomenobacteraceae</taxon>
        <taxon>Portibacter</taxon>
    </lineage>
</organism>
<dbReference type="InterPro" id="IPR018490">
    <property type="entry name" value="cNMP-bd_dom_sf"/>
</dbReference>
<dbReference type="Proteomes" id="UP001156666">
    <property type="component" value="Unassembled WGS sequence"/>
</dbReference>
<keyword evidence="2" id="KW-1185">Reference proteome</keyword>
<comment type="caution">
    <text evidence="1">The sequence shown here is derived from an EMBL/GenBank/DDBJ whole genome shotgun (WGS) entry which is preliminary data.</text>
</comment>